<accession>A0A2S8F3L3</accession>
<evidence type="ECO:0000313" key="11">
    <source>
        <dbReference type="Proteomes" id="UP000240009"/>
    </source>
</evidence>
<sequence>MNHSQSPSDASLIERQAKEIEILKRRLLEAQKLTAMGELVSTTTHEFNNVLMAVINYARMGLRHKDEQTRNNCFEKIAAAGDRAAKITTGVLAMAKNRGDRMEPTDLSKIVDDTIVLLERELRKYRIELEFQNENAPQALANGNQIQQVLLNLMINARQAMPQGGRLILKLSYDQSSHMVDLLVRDHGTGIPADQLPHIFDAFYTTKTGPDETGKGGTGIGLAACRDIIEAHHGKIRVQSTVGMGTAFTIRIPAATANPTATSAVSSGVPIAGSEMLPTSPVRH</sequence>
<evidence type="ECO:0000256" key="2">
    <source>
        <dbReference type="ARBA" id="ARBA00012438"/>
    </source>
</evidence>
<proteinExistence type="predicted"/>
<dbReference type="SMART" id="SM00388">
    <property type="entry name" value="HisKA"/>
    <property type="match status" value="1"/>
</dbReference>
<dbReference type="Pfam" id="PF02518">
    <property type="entry name" value="HATPase_c"/>
    <property type="match status" value="1"/>
</dbReference>
<dbReference type="InterPro" id="IPR005467">
    <property type="entry name" value="His_kinase_dom"/>
</dbReference>
<evidence type="ECO:0000256" key="5">
    <source>
        <dbReference type="ARBA" id="ARBA00022741"/>
    </source>
</evidence>
<dbReference type="GO" id="GO:0000155">
    <property type="term" value="F:phosphorelay sensor kinase activity"/>
    <property type="evidence" value="ECO:0007669"/>
    <property type="project" value="InterPro"/>
</dbReference>
<dbReference type="SUPFAM" id="SSF47384">
    <property type="entry name" value="Homodimeric domain of signal transducing histidine kinase"/>
    <property type="match status" value="1"/>
</dbReference>
<evidence type="ECO:0000256" key="6">
    <source>
        <dbReference type="ARBA" id="ARBA00022777"/>
    </source>
</evidence>
<dbReference type="InterPro" id="IPR036890">
    <property type="entry name" value="HATPase_C_sf"/>
</dbReference>
<evidence type="ECO:0000256" key="1">
    <source>
        <dbReference type="ARBA" id="ARBA00000085"/>
    </source>
</evidence>
<comment type="catalytic activity">
    <reaction evidence="1">
        <text>ATP + protein L-histidine = ADP + protein N-phospho-L-histidine.</text>
        <dbReference type="EC" id="2.7.13.3"/>
    </reaction>
</comment>
<keyword evidence="6 10" id="KW-0418">Kinase</keyword>
<dbReference type="Proteomes" id="UP000240009">
    <property type="component" value="Unassembled WGS sequence"/>
</dbReference>
<dbReference type="PRINTS" id="PR00344">
    <property type="entry name" value="BCTRLSENSOR"/>
</dbReference>
<dbReference type="InterPro" id="IPR003661">
    <property type="entry name" value="HisK_dim/P_dom"/>
</dbReference>
<dbReference type="Gene3D" id="3.30.565.10">
    <property type="entry name" value="Histidine kinase-like ATPase, C-terminal domain"/>
    <property type="match status" value="1"/>
</dbReference>
<keyword evidence="5" id="KW-0547">Nucleotide-binding</keyword>
<dbReference type="PANTHER" id="PTHR43065">
    <property type="entry name" value="SENSOR HISTIDINE KINASE"/>
    <property type="match status" value="1"/>
</dbReference>
<dbReference type="AlphaFoldDB" id="A0A2S8F3L3"/>
<evidence type="ECO:0000256" key="3">
    <source>
        <dbReference type="ARBA" id="ARBA00022553"/>
    </source>
</evidence>
<reference evidence="10 11" key="1">
    <citation type="submission" date="2018-02" db="EMBL/GenBank/DDBJ databases">
        <title>Comparative genomes isolates from brazilian mangrove.</title>
        <authorList>
            <person name="Araujo J.E."/>
            <person name="Taketani R.G."/>
            <person name="Silva M.C.P."/>
            <person name="Loureco M.V."/>
            <person name="Andreote F.D."/>
        </authorList>
    </citation>
    <scope>NUCLEOTIDE SEQUENCE [LARGE SCALE GENOMIC DNA]</scope>
    <source>
        <strain evidence="10 11">HEX-2 MGV</strain>
    </source>
</reference>
<keyword evidence="4" id="KW-0808">Transferase</keyword>
<dbReference type="PROSITE" id="PS50109">
    <property type="entry name" value="HIS_KIN"/>
    <property type="match status" value="1"/>
</dbReference>
<protein>
    <recommendedName>
        <fullName evidence="2">histidine kinase</fullName>
        <ecNumber evidence="2">2.7.13.3</ecNumber>
    </recommendedName>
</protein>
<keyword evidence="7" id="KW-0067">ATP-binding</keyword>
<dbReference type="Gene3D" id="1.10.287.130">
    <property type="match status" value="1"/>
</dbReference>
<keyword evidence="3" id="KW-0597">Phosphoprotein</keyword>
<dbReference type="PANTHER" id="PTHR43065:SF46">
    <property type="entry name" value="C4-DICARBOXYLATE TRANSPORT SENSOR PROTEIN DCTB"/>
    <property type="match status" value="1"/>
</dbReference>
<evidence type="ECO:0000256" key="4">
    <source>
        <dbReference type="ARBA" id="ARBA00022679"/>
    </source>
</evidence>
<dbReference type="GO" id="GO:0005524">
    <property type="term" value="F:ATP binding"/>
    <property type="evidence" value="ECO:0007669"/>
    <property type="project" value="UniProtKB-KW"/>
</dbReference>
<keyword evidence="8" id="KW-0902">Two-component regulatory system</keyword>
<dbReference type="EC" id="2.7.13.3" evidence="2"/>
<dbReference type="InterPro" id="IPR003594">
    <property type="entry name" value="HATPase_dom"/>
</dbReference>
<dbReference type="RefSeq" id="WP_105356902.1">
    <property type="nucleotide sequence ID" value="NZ_PUIA01000064.1"/>
</dbReference>
<evidence type="ECO:0000259" key="9">
    <source>
        <dbReference type="PROSITE" id="PS50109"/>
    </source>
</evidence>
<evidence type="ECO:0000256" key="7">
    <source>
        <dbReference type="ARBA" id="ARBA00022840"/>
    </source>
</evidence>
<evidence type="ECO:0000256" key="8">
    <source>
        <dbReference type="ARBA" id="ARBA00023012"/>
    </source>
</evidence>
<gene>
    <name evidence="10" type="ORF">C5Y96_19675</name>
</gene>
<dbReference type="SMART" id="SM00387">
    <property type="entry name" value="HATPase_c"/>
    <property type="match status" value="1"/>
</dbReference>
<name>A0A2S8F3L3_9BACT</name>
<dbReference type="InterPro" id="IPR004358">
    <property type="entry name" value="Sig_transdc_His_kin-like_C"/>
</dbReference>
<comment type="caution">
    <text evidence="10">The sequence shown here is derived from an EMBL/GenBank/DDBJ whole genome shotgun (WGS) entry which is preliminary data.</text>
</comment>
<organism evidence="10 11">
    <name type="scientific">Blastopirellula marina</name>
    <dbReference type="NCBI Taxonomy" id="124"/>
    <lineage>
        <taxon>Bacteria</taxon>
        <taxon>Pseudomonadati</taxon>
        <taxon>Planctomycetota</taxon>
        <taxon>Planctomycetia</taxon>
        <taxon>Pirellulales</taxon>
        <taxon>Pirellulaceae</taxon>
        <taxon>Blastopirellula</taxon>
    </lineage>
</organism>
<evidence type="ECO:0000313" key="10">
    <source>
        <dbReference type="EMBL" id="PQO26707.1"/>
    </source>
</evidence>
<dbReference type="EMBL" id="PUIA01000064">
    <property type="protein sequence ID" value="PQO26707.1"/>
    <property type="molecule type" value="Genomic_DNA"/>
</dbReference>
<dbReference type="InterPro" id="IPR036097">
    <property type="entry name" value="HisK_dim/P_sf"/>
</dbReference>
<feature type="domain" description="Histidine kinase" evidence="9">
    <location>
        <begin position="42"/>
        <end position="256"/>
    </location>
</feature>
<dbReference type="OrthoDB" id="9784397at2"/>
<dbReference type="SUPFAM" id="SSF55874">
    <property type="entry name" value="ATPase domain of HSP90 chaperone/DNA topoisomerase II/histidine kinase"/>
    <property type="match status" value="1"/>
</dbReference>